<sequence length="67" mass="7579">MSVSRRCATLLRLVLPLLLLRCLHPLAIFVSGLENALALLQEYKRKQKVYKATPVLLPLVAFRCICT</sequence>
<evidence type="ECO:0000313" key="1">
    <source>
        <dbReference type="EMBL" id="MBW64058.1"/>
    </source>
</evidence>
<proteinExistence type="predicted"/>
<protein>
    <submittedName>
        <fullName evidence="1">Putative secreted protein</fullName>
    </submittedName>
</protein>
<organism evidence="1">
    <name type="scientific">Anopheles marajoara</name>
    <dbReference type="NCBI Taxonomy" id="58244"/>
    <lineage>
        <taxon>Eukaryota</taxon>
        <taxon>Metazoa</taxon>
        <taxon>Ecdysozoa</taxon>
        <taxon>Arthropoda</taxon>
        <taxon>Hexapoda</taxon>
        <taxon>Insecta</taxon>
        <taxon>Pterygota</taxon>
        <taxon>Neoptera</taxon>
        <taxon>Endopterygota</taxon>
        <taxon>Diptera</taxon>
        <taxon>Nematocera</taxon>
        <taxon>Culicoidea</taxon>
        <taxon>Culicidae</taxon>
        <taxon>Anophelinae</taxon>
        <taxon>Anopheles</taxon>
    </lineage>
</organism>
<name>A0A2M4CGL8_9DIPT</name>
<reference evidence="1" key="1">
    <citation type="submission" date="2018-01" db="EMBL/GenBank/DDBJ databases">
        <title>An insight into the sialome of Amazonian anophelines.</title>
        <authorList>
            <person name="Ribeiro J.M."/>
            <person name="Scarpassa V."/>
            <person name="Calvo E."/>
        </authorList>
    </citation>
    <scope>NUCLEOTIDE SEQUENCE</scope>
    <source>
        <tissue evidence="1">Salivary glands</tissue>
    </source>
</reference>
<accession>A0A2M4CGL8</accession>
<dbReference type="EMBL" id="GGFJ01014917">
    <property type="protein sequence ID" value="MBW64058.1"/>
    <property type="molecule type" value="Transcribed_RNA"/>
</dbReference>
<dbReference type="AlphaFoldDB" id="A0A2M4CGL8"/>